<dbReference type="InterPro" id="IPR027417">
    <property type="entry name" value="P-loop_NTPase"/>
</dbReference>
<keyword evidence="4 6" id="KW-0067">ATP-binding</keyword>
<evidence type="ECO:0000313" key="7">
    <source>
        <dbReference type="Proteomes" id="UP000295543"/>
    </source>
</evidence>
<evidence type="ECO:0000259" key="5">
    <source>
        <dbReference type="PROSITE" id="PS50893"/>
    </source>
</evidence>
<dbReference type="GO" id="GO:0016887">
    <property type="term" value="F:ATP hydrolysis activity"/>
    <property type="evidence" value="ECO:0007669"/>
    <property type="project" value="InterPro"/>
</dbReference>
<evidence type="ECO:0000256" key="1">
    <source>
        <dbReference type="ARBA" id="ARBA00005417"/>
    </source>
</evidence>
<comment type="similarity">
    <text evidence="1">Belongs to the ABC transporter superfamily.</text>
</comment>
<dbReference type="GO" id="GO:0005524">
    <property type="term" value="F:ATP binding"/>
    <property type="evidence" value="ECO:0007669"/>
    <property type="project" value="UniProtKB-KW"/>
</dbReference>
<dbReference type="RefSeq" id="WP_133392555.1">
    <property type="nucleotide sequence ID" value="NZ_SMTG01000002.1"/>
</dbReference>
<feature type="domain" description="ABC transporter" evidence="5">
    <location>
        <begin position="5"/>
        <end position="232"/>
    </location>
</feature>
<dbReference type="EMBL" id="SMTG01000002">
    <property type="protein sequence ID" value="TDK33045.1"/>
    <property type="molecule type" value="Genomic_DNA"/>
</dbReference>
<dbReference type="PROSITE" id="PS50893">
    <property type="entry name" value="ABC_TRANSPORTER_2"/>
    <property type="match status" value="1"/>
</dbReference>
<keyword evidence="2" id="KW-0813">Transport</keyword>
<dbReference type="Gene3D" id="3.40.50.300">
    <property type="entry name" value="P-loop containing nucleotide triphosphate hydrolases"/>
    <property type="match status" value="1"/>
</dbReference>
<dbReference type="InterPro" id="IPR003593">
    <property type="entry name" value="AAA+_ATPase"/>
</dbReference>
<gene>
    <name evidence="6" type="ORF">E2F49_03070</name>
</gene>
<evidence type="ECO:0000256" key="2">
    <source>
        <dbReference type="ARBA" id="ARBA00022448"/>
    </source>
</evidence>
<dbReference type="InterPro" id="IPR003439">
    <property type="entry name" value="ABC_transporter-like_ATP-bd"/>
</dbReference>
<dbReference type="AlphaFoldDB" id="A0A4R5UCP2"/>
<reference evidence="6 7" key="1">
    <citation type="submission" date="2019-03" db="EMBL/GenBank/DDBJ databases">
        <title>Luteimonas zhaokaii sp.nov., isolated from the rectal contents of Plateau pika in Yushu, Qinghai Province, China.</title>
        <authorList>
            <person name="Zhang G."/>
        </authorList>
    </citation>
    <scope>NUCLEOTIDE SEQUENCE [LARGE SCALE GENOMIC DNA]</scope>
    <source>
        <strain evidence="6 7">THG-MD21</strain>
    </source>
</reference>
<evidence type="ECO:0000313" key="6">
    <source>
        <dbReference type="EMBL" id="TDK33045.1"/>
    </source>
</evidence>
<dbReference type="OrthoDB" id="9781337at2"/>
<dbReference type="Pfam" id="PF00005">
    <property type="entry name" value="ABC_tran"/>
    <property type="match status" value="1"/>
</dbReference>
<dbReference type="Proteomes" id="UP000295543">
    <property type="component" value="Unassembled WGS sequence"/>
</dbReference>
<keyword evidence="3" id="KW-0547">Nucleotide-binding</keyword>
<proteinExistence type="inferred from homology"/>
<keyword evidence="7" id="KW-1185">Reference proteome</keyword>
<protein>
    <submittedName>
        <fullName evidence="6">ATP-binding cassette domain-containing protein</fullName>
    </submittedName>
</protein>
<evidence type="ECO:0000256" key="4">
    <source>
        <dbReference type="ARBA" id="ARBA00022840"/>
    </source>
</evidence>
<name>A0A4R5UCP2_9GAMM</name>
<accession>A0A4R5UCP2</accession>
<dbReference type="SMART" id="SM00382">
    <property type="entry name" value="AAA"/>
    <property type="match status" value="1"/>
</dbReference>
<comment type="caution">
    <text evidence="6">The sequence shown here is derived from an EMBL/GenBank/DDBJ whole genome shotgun (WGS) entry which is preliminary data.</text>
</comment>
<organism evidence="6 7">
    <name type="scientific">Luteimonas terrae</name>
    <dbReference type="NCBI Taxonomy" id="1530191"/>
    <lineage>
        <taxon>Bacteria</taxon>
        <taxon>Pseudomonadati</taxon>
        <taxon>Pseudomonadota</taxon>
        <taxon>Gammaproteobacteria</taxon>
        <taxon>Lysobacterales</taxon>
        <taxon>Lysobacteraceae</taxon>
        <taxon>Luteimonas</taxon>
    </lineage>
</organism>
<sequence>MQSAIELRAVDKSFGSHAVLRQLDLQVPDRSVFAFLGNNGHGKSTTIRLITGLASADGGSVHVLGRNIRAQRRQILEEVGCLIDAPSAYPNLTAHEFLSIATRLKRYPDTEIGRVLELVALCCDRRQRIENFSLGMKQRLALAHALVGRPRLLVLDEPTNGLDPDGMQEIRGLLKMLPEHAGCTIFFASHLLDEVEKTATHMALLRHGSVQLQAPIRELVSGLPSALTLDVDAPEHAVDLLRAHGHMADVDGAGIVQMPGVTRDVAGRINRTLVDAGITLYESAHRKPTLEQWFLQTTVAQGAAR</sequence>
<dbReference type="PANTHER" id="PTHR43335">
    <property type="entry name" value="ABC TRANSPORTER, ATP-BINDING PROTEIN"/>
    <property type="match status" value="1"/>
</dbReference>
<dbReference type="PANTHER" id="PTHR43335:SF4">
    <property type="entry name" value="ABC TRANSPORTER, ATP-BINDING PROTEIN"/>
    <property type="match status" value="1"/>
</dbReference>
<dbReference type="SUPFAM" id="SSF52540">
    <property type="entry name" value="P-loop containing nucleoside triphosphate hydrolases"/>
    <property type="match status" value="1"/>
</dbReference>
<evidence type="ECO:0000256" key="3">
    <source>
        <dbReference type="ARBA" id="ARBA00022741"/>
    </source>
</evidence>